<dbReference type="AlphaFoldDB" id="A0AAV7QLG8"/>
<accession>A0AAV7QLG8</accession>
<evidence type="ECO:0000256" key="1">
    <source>
        <dbReference type="SAM" id="MobiDB-lite"/>
    </source>
</evidence>
<feature type="region of interest" description="Disordered" evidence="1">
    <location>
        <begin position="137"/>
        <end position="158"/>
    </location>
</feature>
<dbReference type="EMBL" id="JANPWB010000010">
    <property type="protein sequence ID" value="KAJ1140332.1"/>
    <property type="molecule type" value="Genomic_DNA"/>
</dbReference>
<feature type="compositionally biased region" description="Basic and acidic residues" evidence="1">
    <location>
        <begin position="12"/>
        <end position="23"/>
    </location>
</feature>
<evidence type="ECO:0000313" key="3">
    <source>
        <dbReference type="Proteomes" id="UP001066276"/>
    </source>
</evidence>
<sequence>MWCSRRSLPGLRMEERSSQHDQLRFTPPVRMGDRGQADPPPGALQACWPQECPGFCFSPLPRASPTVLWLVLKWRCEARPQSGARAQAPTARGTADGTPLQTSLLPVASMHPISSPQRGGVGSTDLLLRSHRLSQRVPNPRRGLAASAATGPAVSSKRSGPLCPLALFLGIPLAGENEN</sequence>
<reference evidence="2" key="1">
    <citation type="journal article" date="2022" name="bioRxiv">
        <title>Sequencing and chromosome-scale assembly of the giantPleurodeles waltlgenome.</title>
        <authorList>
            <person name="Brown T."/>
            <person name="Elewa A."/>
            <person name="Iarovenko S."/>
            <person name="Subramanian E."/>
            <person name="Araus A.J."/>
            <person name="Petzold A."/>
            <person name="Susuki M."/>
            <person name="Suzuki K.-i.T."/>
            <person name="Hayashi T."/>
            <person name="Toyoda A."/>
            <person name="Oliveira C."/>
            <person name="Osipova E."/>
            <person name="Leigh N.D."/>
            <person name="Simon A."/>
            <person name="Yun M.H."/>
        </authorList>
    </citation>
    <scope>NUCLEOTIDE SEQUENCE</scope>
    <source>
        <strain evidence="2">20211129_DDA</strain>
        <tissue evidence="2">Liver</tissue>
    </source>
</reference>
<keyword evidence="3" id="KW-1185">Reference proteome</keyword>
<proteinExistence type="predicted"/>
<comment type="caution">
    <text evidence="2">The sequence shown here is derived from an EMBL/GenBank/DDBJ whole genome shotgun (WGS) entry which is preliminary data.</text>
</comment>
<feature type="region of interest" description="Disordered" evidence="1">
    <location>
        <begin position="1"/>
        <end position="40"/>
    </location>
</feature>
<gene>
    <name evidence="2" type="ORF">NDU88_006689</name>
</gene>
<name>A0AAV7QLG8_PLEWA</name>
<evidence type="ECO:0000313" key="2">
    <source>
        <dbReference type="EMBL" id="KAJ1140332.1"/>
    </source>
</evidence>
<organism evidence="2 3">
    <name type="scientific">Pleurodeles waltl</name>
    <name type="common">Iberian ribbed newt</name>
    <dbReference type="NCBI Taxonomy" id="8319"/>
    <lineage>
        <taxon>Eukaryota</taxon>
        <taxon>Metazoa</taxon>
        <taxon>Chordata</taxon>
        <taxon>Craniata</taxon>
        <taxon>Vertebrata</taxon>
        <taxon>Euteleostomi</taxon>
        <taxon>Amphibia</taxon>
        <taxon>Batrachia</taxon>
        <taxon>Caudata</taxon>
        <taxon>Salamandroidea</taxon>
        <taxon>Salamandridae</taxon>
        <taxon>Pleurodelinae</taxon>
        <taxon>Pleurodeles</taxon>
    </lineage>
</organism>
<dbReference type="Proteomes" id="UP001066276">
    <property type="component" value="Chromosome 6"/>
</dbReference>
<protein>
    <submittedName>
        <fullName evidence="2">Uncharacterized protein</fullName>
    </submittedName>
</protein>